<proteinExistence type="predicted"/>
<feature type="region of interest" description="Disordered" evidence="4">
    <location>
        <begin position="249"/>
        <end position="388"/>
    </location>
</feature>
<feature type="region of interest" description="Disordered" evidence="4">
    <location>
        <begin position="91"/>
        <end position="149"/>
    </location>
</feature>
<evidence type="ECO:0000256" key="3">
    <source>
        <dbReference type="SAM" id="Coils"/>
    </source>
</evidence>
<dbReference type="AlphaFoldDB" id="A0A9P6TEZ9"/>
<feature type="compositionally biased region" description="Polar residues" evidence="4">
    <location>
        <begin position="263"/>
        <end position="272"/>
    </location>
</feature>
<keyword evidence="3" id="KW-0175">Coiled coil</keyword>
<dbReference type="Pfam" id="PF24245">
    <property type="entry name" value="INO80F"/>
    <property type="match status" value="1"/>
</dbReference>
<evidence type="ECO:0000256" key="2">
    <source>
        <dbReference type="ARBA" id="ARBA00023242"/>
    </source>
</evidence>
<feature type="compositionally biased region" description="Polar residues" evidence="4">
    <location>
        <begin position="102"/>
        <end position="149"/>
    </location>
</feature>
<protein>
    <recommendedName>
        <fullName evidence="5">INO80 complex subunit F domain-containing protein</fullName>
    </recommendedName>
</protein>
<name>A0A9P6TEZ9_9BASI</name>
<dbReference type="OrthoDB" id="10070927at2759"/>
<feature type="coiled-coil region" evidence="3">
    <location>
        <begin position="17"/>
        <end position="58"/>
    </location>
</feature>
<reference evidence="6" key="1">
    <citation type="submission" date="2013-11" db="EMBL/GenBank/DDBJ databases">
        <title>Genome sequence of the fusiform rust pathogen reveals effectors for host alternation and coevolution with pine.</title>
        <authorList>
            <consortium name="DOE Joint Genome Institute"/>
            <person name="Smith K."/>
            <person name="Pendleton A."/>
            <person name="Kubisiak T."/>
            <person name="Anderson C."/>
            <person name="Salamov A."/>
            <person name="Aerts A."/>
            <person name="Riley R."/>
            <person name="Clum A."/>
            <person name="Lindquist E."/>
            <person name="Ence D."/>
            <person name="Campbell M."/>
            <person name="Kronenberg Z."/>
            <person name="Feau N."/>
            <person name="Dhillon B."/>
            <person name="Hamelin R."/>
            <person name="Burleigh J."/>
            <person name="Smith J."/>
            <person name="Yandell M."/>
            <person name="Nelson C."/>
            <person name="Grigoriev I."/>
            <person name="Davis J."/>
        </authorList>
    </citation>
    <scope>NUCLEOTIDE SEQUENCE</scope>
    <source>
        <strain evidence="6">G11</strain>
    </source>
</reference>
<feature type="domain" description="INO80 complex subunit F" evidence="5">
    <location>
        <begin position="20"/>
        <end position="66"/>
    </location>
</feature>
<dbReference type="EMBL" id="MU167222">
    <property type="protein sequence ID" value="KAG0150111.1"/>
    <property type="molecule type" value="Genomic_DNA"/>
</dbReference>
<comment type="caution">
    <text evidence="6">The sequence shown here is derived from an EMBL/GenBank/DDBJ whole genome shotgun (WGS) entry which is preliminary data.</text>
</comment>
<evidence type="ECO:0000256" key="4">
    <source>
        <dbReference type="SAM" id="MobiDB-lite"/>
    </source>
</evidence>
<evidence type="ECO:0000256" key="1">
    <source>
        <dbReference type="ARBA" id="ARBA00004123"/>
    </source>
</evidence>
<keyword evidence="7" id="KW-1185">Reference proteome</keyword>
<feature type="compositionally biased region" description="Acidic residues" evidence="4">
    <location>
        <begin position="348"/>
        <end position="369"/>
    </location>
</feature>
<dbReference type="GO" id="GO:0005634">
    <property type="term" value="C:nucleus"/>
    <property type="evidence" value="ECO:0007669"/>
    <property type="project" value="UniProtKB-SubCell"/>
</dbReference>
<evidence type="ECO:0000313" key="6">
    <source>
        <dbReference type="EMBL" id="KAG0150111.1"/>
    </source>
</evidence>
<sequence length="388" mass="41739">MPKSKAYANPLPSLADEQRYATKCHELRAKIREIERDNQNVQLKIVKSKKNIQRLRIERSVLYDALATITTTAAQTSGLVVSPIHAPLAPSASTHLPAHPNVSHQQSPQPLAVVPNSQPLPVTSQDAFSATSVHPMQTSTSATEASNPLSIAPGRSYAKSAEPVSASPTNGISGLLNSNGVAVNGHPVGSSALPHTQYPPHVNPANQYHQPQPSDYSSAEALPATSVMRTIPLTAHHTLHHHIQPVTVHYQQPHHPQAEYPISNATAPTSASAHHLAHPPFQAPQPYHPSASPRPRSAEANGNGHLPNAQDHVGLEDADGEGDGEGTEEEEEEEEAEGEEDKGVADEVPMEEDGEEDGEEDEDDEEQDEHESQHFRQAVPMDTSDVGH</sequence>
<feature type="compositionally biased region" description="Polar residues" evidence="4">
    <location>
        <begin position="204"/>
        <end position="217"/>
    </location>
</feature>
<accession>A0A9P6TEZ9</accession>
<evidence type="ECO:0000259" key="5">
    <source>
        <dbReference type="Pfam" id="PF24245"/>
    </source>
</evidence>
<organism evidence="6 7">
    <name type="scientific">Cronartium quercuum f. sp. fusiforme G11</name>
    <dbReference type="NCBI Taxonomy" id="708437"/>
    <lineage>
        <taxon>Eukaryota</taxon>
        <taxon>Fungi</taxon>
        <taxon>Dikarya</taxon>
        <taxon>Basidiomycota</taxon>
        <taxon>Pucciniomycotina</taxon>
        <taxon>Pucciniomycetes</taxon>
        <taxon>Pucciniales</taxon>
        <taxon>Coleosporiaceae</taxon>
        <taxon>Cronartium</taxon>
    </lineage>
</organism>
<gene>
    <name evidence="6" type="ORF">CROQUDRAFT_652802</name>
</gene>
<evidence type="ECO:0000313" key="7">
    <source>
        <dbReference type="Proteomes" id="UP000886653"/>
    </source>
</evidence>
<keyword evidence="2" id="KW-0539">Nucleus</keyword>
<comment type="subcellular location">
    <subcellularLocation>
        <location evidence="1">Nucleus</location>
    </subcellularLocation>
</comment>
<dbReference type="InterPro" id="IPR056513">
    <property type="entry name" value="INO80F"/>
</dbReference>
<feature type="region of interest" description="Disordered" evidence="4">
    <location>
        <begin position="186"/>
        <end position="218"/>
    </location>
</feature>
<dbReference type="Proteomes" id="UP000886653">
    <property type="component" value="Unassembled WGS sequence"/>
</dbReference>
<feature type="compositionally biased region" description="Acidic residues" evidence="4">
    <location>
        <begin position="316"/>
        <end position="340"/>
    </location>
</feature>